<evidence type="ECO:0000256" key="4">
    <source>
        <dbReference type="ARBA" id="ARBA00023136"/>
    </source>
</evidence>
<dbReference type="EMBL" id="BPLQ01004183">
    <property type="protein sequence ID" value="GIY06227.1"/>
    <property type="molecule type" value="Genomic_DNA"/>
</dbReference>
<evidence type="ECO:0000256" key="5">
    <source>
        <dbReference type="SAM" id="Phobius"/>
    </source>
</evidence>
<dbReference type="Pfam" id="PF02535">
    <property type="entry name" value="Zip"/>
    <property type="match status" value="1"/>
</dbReference>
<comment type="subcellular location">
    <subcellularLocation>
        <location evidence="1">Membrane</location>
        <topology evidence="1">Multi-pass membrane protein</topology>
    </subcellularLocation>
</comment>
<evidence type="ECO:0008006" key="8">
    <source>
        <dbReference type="Google" id="ProtNLM"/>
    </source>
</evidence>
<evidence type="ECO:0000256" key="1">
    <source>
        <dbReference type="ARBA" id="ARBA00004141"/>
    </source>
</evidence>
<dbReference type="GO" id="GO:0008270">
    <property type="term" value="F:zinc ion binding"/>
    <property type="evidence" value="ECO:0007669"/>
    <property type="project" value="InterPro"/>
</dbReference>
<dbReference type="InterPro" id="IPR003689">
    <property type="entry name" value="ZIP"/>
</dbReference>
<dbReference type="PANTHER" id="PTHR11040">
    <property type="entry name" value="ZINC/IRON TRANSPORTER"/>
    <property type="match status" value="1"/>
</dbReference>
<keyword evidence="7" id="KW-1185">Reference proteome</keyword>
<feature type="transmembrane region" description="Helical" evidence="5">
    <location>
        <begin position="6"/>
        <end position="28"/>
    </location>
</feature>
<sequence length="398" mass="44204">MDNFYIQLLTLLILLLCNVLAGLIPLIIVRTFSKFSANDQISFQRNRILSFFLNVGGGVFMSVCLLILLPESREQFELNDERKHHNTTEESSHKEHAEEFPIPEFVVLCGFFATFAVEEALHYILYHCKRRNTTCDRKVRFCSCAKRHTECSRTFKAENPEQTMFGLGKNDYNNVGDYSGTIEQIQNANLLRTSLIPQHVPNYGSVANMTDPRTNETPPIITAPVMIANNGNVAIVQGLVEVLSSPVTISTSNLLFVLALSFYATCQGTTIGLLTQSSPWITLLVACLQQTVLVFIVGWIGVAQSELISPVVAYVLVLSFMSPFGISLAMFLEEKMSGISPLVSGFSKAVVCGSILYLTFCDLLRRRKLKESPHIERFAGFTLGAAAMAALEYVSMII</sequence>
<feature type="transmembrane region" description="Helical" evidence="5">
    <location>
        <begin position="311"/>
        <end position="332"/>
    </location>
</feature>
<dbReference type="GO" id="GO:0000981">
    <property type="term" value="F:DNA-binding transcription factor activity, RNA polymerase II-specific"/>
    <property type="evidence" value="ECO:0007669"/>
    <property type="project" value="InterPro"/>
</dbReference>
<dbReference type="GO" id="GO:0005886">
    <property type="term" value="C:plasma membrane"/>
    <property type="evidence" value="ECO:0007669"/>
    <property type="project" value="TreeGrafter"/>
</dbReference>
<evidence type="ECO:0000313" key="7">
    <source>
        <dbReference type="Proteomes" id="UP001054837"/>
    </source>
</evidence>
<dbReference type="AlphaFoldDB" id="A0AAV4QDC0"/>
<name>A0AAV4QDC0_9ARAC</name>
<evidence type="ECO:0000256" key="2">
    <source>
        <dbReference type="ARBA" id="ARBA00022692"/>
    </source>
</evidence>
<keyword evidence="4 5" id="KW-0472">Membrane</keyword>
<comment type="caution">
    <text evidence="6">The sequence shown here is derived from an EMBL/GenBank/DDBJ whole genome shotgun (WGS) entry which is preliminary data.</text>
</comment>
<organism evidence="6 7">
    <name type="scientific">Caerostris darwini</name>
    <dbReference type="NCBI Taxonomy" id="1538125"/>
    <lineage>
        <taxon>Eukaryota</taxon>
        <taxon>Metazoa</taxon>
        <taxon>Ecdysozoa</taxon>
        <taxon>Arthropoda</taxon>
        <taxon>Chelicerata</taxon>
        <taxon>Arachnida</taxon>
        <taxon>Araneae</taxon>
        <taxon>Araneomorphae</taxon>
        <taxon>Entelegynae</taxon>
        <taxon>Araneoidea</taxon>
        <taxon>Araneidae</taxon>
        <taxon>Caerostris</taxon>
    </lineage>
</organism>
<dbReference type="PANTHER" id="PTHR11040:SF203">
    <property type="entry name" value="FI18611P1-RELATED"/>
    <property type="match status" value="1"/>
</dbReference>
<dbReference type="CDD" id="cd00067">
    <property type="entry name" value="GAL4"/>
    <property type="match status" value="1"/>
</dbReference>
<keyword evidence="2 5" id="KW-0812">Transmembrane</keyword>
<accession>A0AAV4QDC0</accession>
<evidence type="ECO:0000256" key="3">
    <source>
        <dbReference type="ARBA" id="ARBA00022989"/>
    </source>
</evidence>
<gene>
    <name evidence="6" type="ORF">CDAR_532361</name>
</gene>
<dbReference type="GO" id="GO:0005385">
    <property type="term" value="F:zinc ion transmembrane transporter activity"/>
    <property type="evidence" value="ECO:0007669"/>
    <property type="project" value="TreeGrafter"/>
</dbReference>
<evidence type="ECO:0000313" key="6">
    <source>
        <dbReference type="EMBL" id="GIY06227.1"/>
    </source>
</evidence>
<feature type="transmembrane region" description="Helical" evidence="5">
    <location>
        <begin position="48"/>
        <end position="69"/>
    </location>
</feature>
<feature type="transmembrane region" description="Helical" evidence="5">
    <location>
        <begin position="254"/>
        <end position="274"/>
    </location>
</feature>
<dbReference type="Proteomes" id="UP001054837">
    <property type="component" value="Unassembled WGS sequence"/>
</dbReference>
<keyword evidence="3 5" id="KW-1133">Transmembrane helix</keyword>
<reference evidence="6 7" key="1">
    <citation type="submission" date="2021-06" db="EMBL/GenBank/DDBJ databases">
        <title>Caerostris darwini draft genome.</title>
        <authorList>
            <person name="Kono N."/>
            <person name="Arakawa K."/>
        </authorList>
    </citation>
    <scope>NUCLEOTIDE SEQUENCE [LARGE SCALE GENOMIC DNA]</scope>
</reference>
<feature type="transmembrane region" description="Helical" evidence="5">
    <location>
        <begin position="338"/>
        <end position="358"/>
    </location>
</feature>
<proteinExistence type="predicted"/>
<feature type="transmembrane region" description="Helical" evidence="5">
    <location>
        <begin position="280"/>
        <end position="302"/>
    </location>
</feature>
<protein>
    <recommendedName>
        <fullName evidence="8">Zinc transporter ZIP1</fullName>
    </recommendedName>
</protein>
<feature type="transmembrane region" description="Helical" evidence="5">
    <location>
        <begin position="105"/>
        <end position="126"/>
    </location>
</feature>
<dbReference type="InterPro" id="IPR001138">
    <property type="entry name" value="Zn2Cys6_DnaBD"/>
</dbReference>
<feature type="transmembrane region" description="Helical" evidence="5">
    <location>
        <begin position="378"/>
        <end position="397"/>
    </location>
</feature>